<evidence type="ECO:0000313" key="2">
    <source>
        <dbReference type="Proteomes" id="UP000736787"/>
    </source>
</evidence>
<accession>A0A8T1C4Z8</accession>
<organism evidence="1 2">
    <name type="scientific">Phytophthora cactorum</name>
    <dbReference type="NCBI Taxonomy" id="29920"/>
    <lineage>
        <taxon>Eukaryota</taxon>
        <taxon>Sar</taxon>
        <taxon>Stramenopiles</taxon>
        <taxon>Oomycota</taxon>
        <taxon>Peronosporomycetes</taxon>
        <taxon>Peronosporales</taxon>
        <taxon>Peronosporaceae</taxon>
        <taxon>Phytophthora</taxon>
    </lineage>
</organism>
<comment type="caution">
    <text evidence="1">The sequence shown here is derived from an EMBL/GenBank/DDBJ whole genome shotgun (WGS) entry which is preliminary data.</text>
</comment>
<dbReference type="Proteomes" id="UP000736787">
    <property type="component" value="Unassembled WGS sequence"/>
</dbReference>
<dbReference type="AlphaFoldDB" id="A0A8T1C4Z8"/>
<sequence>MSSVSAVACAIYIPIGVRTLQANMVAHHALFTSVCNCCTVVADTQFHVICAPFSNTLCFSSSTQRI</sequence>
<evidence type="ECO:0000313" key="1">
    <source>
        <dbReference type="EMBL" id="KAG2914628.1"/>
    </source>
</evidence>
<reference evidence="1" key="1">
    <citation type="submission" date="2018-10" db="EMBL/GenBank/DDBJ databases">
        <title>Effector identification in a new, highly contiguous assembly of the strawberry crown rot pathogen Phytophthora cactorum.</title>
        <authorList>
            <person name="Armitage A.D."/>
            <person name="Nellist C.F."/>
            <person name="Bates H."/>
            <person name="Vickerstaff R.J."/>
            <person name="Harrison R.J."/>
        </authorList>
    </citation>
    <scope>NUCLEOTIDE SEQUENCE</scope>
    <source>
        <strain evidence="1">4040</strain>
    </source>
</reference>
<proteinExistence type="predicted"/>
<name>A0A8T1C4Z8_9STRA</name>
<gene>
    <name evidence="1" type="ORF">PC117_g18259</name>
</gene>
<dbReference type="EMBL" id="RCMK01000726">
    <property type="protein sequence ID" value="KAG2914628.1"/>
    <property type="molecule type" value="Genomic_DNA"/>
</dbReference>
<protein>
    <submittedName>
        <fullName evidence="1">Uncharacterized protein</fullName>
    </submittedName>
</protein>